<keyword evidence="2" id="KW-0949">S-adenosyl-L-methionine</keyword>
<dbReference type="RefSeq" id="WP_180137107.1">
    <property type="nucleotide sequence ID" value="NZ_CAADHO010000001.1"/>
</dbReference>
<evidence type="ECO:0000259" key="3">
    <source>
        <dbReference type="Pfam" id="PF05175"/>
    </source>
</evidence>
<dbReference type="Gene3D" id="3.40.50.150">
    <property type="entry name" value="Vaccinia Virus protein VP39"/>
    <property type="match status" value="1"/>
</dbReference>
<evidence type="ECO:0000256" key="2">
    <source>
        <dbReference type="ARBA" id="ARBA00022691"/>
    </source>
</evidence>
<sequence length="242" mass="26624">MGDPELTADTLFDGELVLYQEKRGYRFSMDSVLLAHFAEAGEAQSLLDLGCGCGVMPLVLACRYPGLKQVVGVELQASLARLARRNVLENNVSHRAFIHHADMRRCRGPYPGGPFDLVISNPPYTPLGRGRLNPRDQKAIARHEVSLSLPQLLDAALANLSPSGTFHLVYPAERCEEVLAAAQQKKLYPRRLRMVCSHAGAPPKRLLLSLGRLPGSLHTLPPLTVHESDGTLTDEVDKMFKK</sequence>
<dbReference type="Pfam" id="PF05175">
    <property type="entry name" value="MTS"/>
    <property type="match status" value="1"/>
</dbReference>
<organism evidence="4 5">
    <name type="scientific">Desulfoluna butyratoxydans</name>
    <dbReference type="NCBI Taxonomy" id="231438"/>
    <lineage>
        <taxon>Bacteria</taxon>
        <taxon>Pseudomonadati</taxon>
        <taxon>Thermodesulfobacteriota</taxon>
        <taxon>Desulfobacteria</taxon>
        <taxon>Desulfobacterales</taxon>
        <taxon>Desulfolunaceae</taxon>
        <taxon>Desulfoluna</taxon>
    </lineage>
</organism>
<keyword evidence="4" id="KW-0808">Transferase</keyword>
<dbReference type="CDD" id="cd02440">
    <property type="entry name" value="AdoMet_MTases"/>
    <property type="match status" value="1"/>
</dbReference>
<reference evidence="4 5" key="1">
    <citation type="submission" date="2019-03" db="EMBL/GenBank/DDBJ databases">
        <authorList>
            <person name="Nijsse B."/>
        </authorList>
    </citation>
    <scope>NUCLEOTIDE SEQUENCE [LARGE SCALE GENOMIC DNA]</scope>
    <source>
        <strain evidence="4">Desulfoluna butyratoxydans MSL71</strain>
    </source>
</reference>
<evidence type="ECO:0000256" key="1">
    <source>
        <dbReference type="ARBA" id="ARBA00022603"/>
    </source>
</evidence>
<dbReference type="InterPro" id="IPR050210">
    <property type="entry name" value="tRNA_Adenine-N(6)_MTase"/>
</dbReference>
<accession>A0A4U8YMQ7</accession>
<dbReference type="GO" id="GO:0003676">
    <property type="term" value="F:nucleic acid binding"/>
    <property type="evidence" value="ECO:0007669"/>
    <property type="project" value="InterPro"/>
</dbReference>
<feature type="domain" description="Methyltransferase small" evidence="3">
    <location>
        <begin position="32"/>
        <end position="125"/>
    </location>
</feature>
<dbReference type="InterPro" id="IPR002052">
    <property type="entry name" value="DNA_methylase_N6_adenine_CS"/>
</dbReference>
<gene>
    <name evidence="4" type="ORF">MSL71_5230</name>
</gene>
<dbReference type="GO" id="GO:0008170">
    <property type="term" value="F:N-methyltransferase activity"/>
    <property type="evidence" value="ECO:0007669"/>
    <property type="project" value="UniProtKB-ARBA"/>
</dbReference>
<evidence type="ECO:0000313" key="4">
    <source>
        <dbReference type="EMBL" id="VFQ42902.1"/>
    </source>
</evidence>
<evidence type="ECO:0000313" key="5">
    <source>
        <dbReference type="Proteomes" id="UP000507962"/>
    </source>
</evidence>
<dbReference type="AlphaFoldDB" id="A0A4U8YMQ7"/>
<dbReference type="PANTHER" id="PTHR47739">
    <property type="entry name" value="TRNA1(VAL) (ADENINE(37)-N6)-METHYLTRANSFERASE"/>
    <property type="match status" value="1"/>
</dbReference>
<dbReference type="InterPro" id="IPR029063">
    <property type="entry name" value="SAM-dependent_MTases_sf"/>
</dbReference>
<dbReference type="EMBL" id="CAADHO010000001">
    <property type="protein sequence ID" value="VFQ42902.1"/>
    <property type="molecule type" value="Genomic_DNA"/>
</dbReference>
<keyword evidence="5" id="KW-1185">Reference proteome</keyword>
<proteinExistence type="predicted"/>
<dbReference type="GO" id="GO:0032259">
    <property type="term" value="P:methylation"/>
    <property type="evidence" value="ECO:0007669"/>
    <property type="project" value="UniProtKB-KW"/>
</dbReference>
<protein>
    <submittedName>
        <fullName evidence="4">S-adenosyl-l-methionine-dependent methyltransferase</fullName>
    </submittedName>
</protein>
<name>A0A4U8YMQ7_9BACT</name>
<dbReference type="Proteomes" id="UP000507962">
    <property type="component" value="Unassembled WGS sequence"/>
</dbReference>
<dbReference type="PANTHER" id="PTHR47739:SF1">
    <property type="entry name" value="TRNA1(VAL) (ADENINE(37)-N6)-METHYLTRANSFERASE"/>
    <property type="match status" value="1"/>
</dbReference>
<dbReference type="SUPFAM" id="SSF53335">
    <property type="entry name" value="S-adenosyl-L-methionine-dependent methyltransferases"/>
    <property type="match status" value="1"/>
</dbReference>
<dbReference type="PROSITE" id="PS00092">
    <property type="entry name" value="N6_MTASE"/>
    <property type="match status" value="1"/>
</dbReference>
<dbReference type="InterPro" id="IPR007848">
    <property type="entry name" value="Small_mtfrase_dom"/>
</dbReference>
<dbReference type="GO" id="GO:0008757">
    <property type="term" value="F:S-adenosylmethionine-dependent methyltransferase activity"/>
    <property type="evidence" value="ECO:0007669"/>
    <property type="project" value="UniProtKB-ARBA"/>
</dbReference>
<keyword evidence="1 4" id="KW-0489">Methyltransferase</keyword>